<dbReference type="Proteomes" id="UP000494106">
    <property type="component" value="Unassembled WGS sequence"/>
</dbReference>
<protein>
    <submittedName>
        <fullName evidence="3">Uncharacterized protein</fullName>
    </submittedName>
</protein>
<feature type="region of interest" description="Disordered" evidence="1">
    <location>
        <begin position="70"/>
        <end position="110"/>
    </location>
</feature>
<evidence type="ECO:0000313" key="3">
    <source>
        <dbReference type="EMBL" id="CAB3242755.1"/>
    </source>
</evidence>
<comment type="caution">
    <text evidence="3">The sequence shown here is derived from an EMBL/GenBank/DDBJ whole genome shotgun (WGS) entry which is preliminary data.</text>
</comment>
<dbReference type="EMBL" id="CADEBC010000518">
    <property type="protein sequence ID" value="CAB3242755.1"/>
    <property type="molecule type" value="Genomic_DNA"/>
</dbReference>
<feature type="chain" id="PRO_5035749192" evidence="2">
    <location>
        <begin position="27"/>
        <end position="133"/>
    </location>
</feature>
<name>A0A8S1ACY1_ARCPL</name>
<evidence type="ECO:0000256" key="2">
    <source>
        <dbReference type="SAM" id="SignalP"/>
    </source>
</evidence>
<organism evidence="3 4">
    <name type="scientific">Arctia plantaginis</name>
    <name type="common">Wood tiger moth</name>
    <name type="synonym">Phalaena plantaginis</name>
    <dbReference type="NCBI Taxonomy" id="874455"/>
    <lineage>
        <taxon>Eukaryota</taxon>
        <taxon>Metazoa</taxon>
        <taxon>Ecdysozoa</taxon>
        <taxon>Arthropoda</taxon>
        <taxon>Hexapoda</taxon>
        <taxon>Insecta</taxon>
        <taxon>Pterygota</taxon>
        <taxon>Neoptera</taxon>
        <taxon>Endopterygota</taxon>
        <taxon>Lepidoptera</taxon>
        <taxon>Glossata</taxon>
        <taxon>Ditrysia</taxon>
        <taxon>Noctuoidea</taxon>
        <taxon>Erebidae</taxon>
        <taxon>Arctiinae</taxon>
        <taxon>Arctia</taxon>
    </lineage>
</organism>
<proteinExistence type="predicted"/>
<feature type="compositionally biased region" description="Polar residues" evidence="1">
    <location>
        <begin position="88"/>
        <end position="101"/>
    </location>
</feature>
<keyword evidence="2" id="KW-0732">Signal</keyword>
<feature type="signal peptide" evidence="2">
    <location>
        <begin position="1"/>
        <end position="26"/>
    </location>
</feature>
<evidence type="ECO:0000313" key="4">
    <source>
        <dbReference type="Proteomes" id="UP000494106"/>
    </source>
</evidence>
<sequence length="133" mass="14399">MIITLIELLFNLYISQITLNFASVKASCNADVSWVAYTGLIILREIGSNGAGGCTHARRLVAEISRSARVKNSTESRPRATPLHTKVASRSASTSPYQISLPTPPPTHTTRQAPACVSMLAQACDVRRVINFT</sequence>
<keyword evidence="4" id="KW-1185">Reference proteome</keyword>
<accession>A0A8S1ACY1</accession>
<evidence type="ECO:0000256" key="1">
    <source>
        <dbReference type="SAM" id="MobiDB-lite"/>
    </source>
</evidence>
<dbReference type="AlphaFoldDB" id="A0A8S1ACY1"/>
<gene>
    <name evidence="3" type="ORF">APLA_LOCUS9195</name>
</gene>
<reference evidence="3 4" key="1">
    <citation type="submission" date="2020-04" db="EMBL/GenBank/DDBJ databases">
        <authorList>
            <person name="Wallbank WR R."/>
            <person name="Pardo Diaz C."/>
            <person name="Kozak K."/>
            <person name="Martin S."/>
            <person name="Jiggins C."/>
            <person name="Moest M."/>
            <person name="Warren A I."/>
            <person name="Byers J.R.P. K."/>
            <person name="Montejo-Kovacevich G."/>
            <person name="Yen C E."/>
        </authorList>
    </citation>
    <scope>NUCLEOTIDE SEQUENCE [LARGE SCALE GENOMIC DNA]</scope>
</reference>